<dbReference type="WBParaSite" id="HPBE_0002314201-mRNA-1">
    <property type="protein sequence ID" value="HPBE_0002314201-mRNA-1"/>
    <property type="gene ID" value="HPBE_0002314201"/>
</dbReference>
<dbReference type="PANTHER" id="PTHR22947">
    <property type="entry name" value="MAJOR SPERM PROTEIN"/>
    <property type="match status" value="1"/>
</dbReference>
<dbReference type="InterPro" id="IPR008962">
    <property type="entry name" value="PapD-like_sf"/>
</dbReference>
<evidence type="ECO:0000256" key="1">
    <source>
        <dbReference type="RuleBase" id="RU003425"/>
    </source>
</evidence>
<dbReference type="InterPro" id="IPR013783">
    <property type="entry name" value="Ig-like_fold"/>
</dbReference>
<dbReference type="InterPro" id="IPR051774">
    <property type="entry name" value="Sperm-specific_class_P"/>
</dbReference>
<dbReference type="Proteomes" id="UP000050761">
    <property type="component" value="Unassembled WGS sequence"/>
</dbReference>
<dbReference type="InterPro" id="IPR000535">
    <property type="entry name" value="MSP_dom"/>
</dbReference>
<proteinExistence type="predicted"/>
<accession>A0A3P8GQA5</accession>
<sequence>MKTQSCSVKVSTPICKTLNVEPIQAKVAAAGGKWMQKLTNPGDKKLMFKIRCSNNNEYRVHPVFGFVDPSGNTGVEVVRLNGSPKEDKLVVQYAVAPPDATDAQVAFAQVQPMGNITINVTAS</sequence>
<gene>
    <name evidence="3" type="ORF">HPBE_LOCUS23141</name>
</gene>
<dbReference type="EMBL" id="UZAH01034720">
    <property type="protein sequence ID" value="VDP36839.1"/>
    <property type="molecule type" value="Genomic_DNA"/>
</dbReference>
<dbReference type="Gene3D" id="2.60.40.10">
    <property type="entry name" value="Immunoglobulins"/>
    <property type="match status" value="1"/>
</dbReference>
<evidence type="ECO:0000313" key="3">
    <source>
        <dbReference type="EMBL" id="VDP36839.1"/>
    </source>
</evidence>
<name>A0A183GKC4_HELPZ</name>
<dbReference type="PROSITE" id="PS50202">
    <property type="entry name" value="MSP"/>
    <property type="match status" value="1"/>
</dbReference>
<reference evidence="3 4" key="1">
    <citation type="submission" date="2018-11" db="EMBL/GenBank/DDBJ databases">
        <authorList>
            <consortium name="Pathogen Informatics"/>
        </authorList>
    </citation>
    <scope>NUCLEOTIDE SEQUENCE [LARGE SCALE GENOMIC DNA]</scope>
</reference>
<accession>A0A183GKC4</accession>
<feature type="domain" description="MSP" evidence="2">
    <location>
        <begin position="17"/>
        <end position="123"/>
    </location>
</feature>
<keyword evidence="1" id="KW-0963">Cytoplasm</keyword>
<dbReference type="PANTHER" id="PTHR22947:SF7">
    <property type="entry name" value="MSP DOMAIN-CONTAINING PROTEIN-RELATED"/>
    <property type="match status" value="1"/>
</dbReference>
<comment type="function">
    <text evidence="1">Central component in molecular interactions underlying sperm crawling. Forms an extensive filament system that extends from sperm villipoda, along the leading edge of the pseudopod.</text>
</comment>
<evidence type="ECO:0000313" key="4">
    <source>
        <dbReference type="Proteomes" id="UP000050761"/>
    </source>
</evidence>
<evidence type="ECO:0000259" key="2">
    <source>
        <dbReference type="PROSITE" id="PS50202"/>
    </source>
</evidence>
<keyword evidence="1" id="KW-0206">Cytoskeleton</keyword>
<dbReference type="AlphaFoldDB" id="A0A183GKC4"/>
<organism evidence="4 5">
    <name type="scientific">Heligmosomoides polygyrus</name>
    <name type="common">Parasitic roundworm</name>
    <dbReference type="NCBI Taxonomy" id="6339"/>
    <lineage>
        <taxon>Eukaryota</taxon>
        <taxon>Metazoa</taxon>
        <taxon>Ecdysozoa</taxon>
        <taxon>Nematoda</taxon>
        <taxon>Chromadorea</taxon>
        <taxon>Rhabditida</taxon>
        <taxon>Rhabditina</taxon>
        <taxon>Rhabditomorpha</taxon>
        <taxon>Strongyloidea</taxon>
        <taxon>Heligmosomidae</taxon>
        <taxon>Heligmosomoides</taxon>
    </lineage>
</organism>
<dbReference type="SUPFAM" id="SSF49354">
    <property type="entry name" value="PapD-like"/>
    <property type="match status" value="1"/>
</dbReference>
<dbReference type="OrthoDB" id="264603at2759"/>
<keyword evidence="4" id="KW-1185">Reference proteome</keyword>
<dbReference type="Pfam" id="PF00635">
    <property type="entry name" value="Motile_Sperm"/>
    <property type="match status" value="1"/>
</dbReference>
<evidence type="ECO:0000313" key="5">
    <source>
        <dbReference type="WBParaSite" id="HPBE_0002314201-mRNA-1"/>
    </source>
</evidence>
<protein>
    <recommendedName>
        <fullName evidence="1">Major sperm protein</fullName>
    </recommendedName>
</protein>
<reference evidence="5" key="2">
    <citation type="submission" date="2019-09" db="UniProtKB">
        <authorList>
            <consortium name="WormBaseParasite"/>
        </authorList>
    </citation>
    <scope>IDENTIFICATION</scope>
</reference>